<dbReference type="Pfam" id="PF04542">
    <property type="entry name" value="Sigma70_r2"/>
    <property type="match status" value="1"/>
</dbReference>
<feature type="domain" description="RNA polymerase sigma-70 region 2" evidence="5">
    <location>
        <begin position="26"/>
        <end position="92"/>
    </location>
</feature>
<dbReference type="SUPFAM" id="SSF88946">
    <property type="entry name" value="Sigma2 domain of RNA polymerase sigma factors"/>
    <property type="match status" value="1"/>
</dbReference>
<dbReference type="InterPro" id="IPR007627">
    <property type="entry name" value="RNA_pol_sigma70_r2"/>
</dbReference>
<dbReference type="InterPro" id="IPR013325">
    <property type="entry name" value="RNA_pol_sigma_r2"/>
</dbReference>
<reference evidence="7 8" key="1">
    <citation type="journal article" date="2019" name="Int. J. Syst. Evol. Microbiol.">
        <title>The Global Catalogue of Microorganisms (GCM) 10K type strain sequencing project: providing services to taxonomists for standard genome sequencing and annotation.</title>
        <authorList>
            <consortium name="The Broad Institute Genomics Platform"/>
            <consortium name="The Broad Institute Genome Sequencing Center for Infectious Disease"/>
            <person name="Wu L."/>
            <person name="Ma J."/>
        </authorList>
    </citation>
    <scope>NUCLEOTIDE SEQUENCE [LARGE SCALE GENOMIC DNA]</scope>
    <source>
        <strain evidence="7 8">JCM 8201</strain>
    </source>
</reference>
<evidence type="ECO:0000256" key="3">
    <source>
        <dbReference type="ARBA" id="ARBA00023082"/>
    </source>
</evidence>
<evidence type="ECO:0000256" key="4">
    <source>
        <dbReference type="ARBA" id="ARBA00023163"/>
    </source>
</evidence>
<accession>A0ABN3TWP2</accession>
<keyword evidence="2" id="KW-0805">Transcription regulation</keyword>
<evidence type="ECO:0000256" key="2">
    <source>
        <dbReference type="ARBA" id="ARBA00023015"/>
    </source>
</evidence>
<protein>
    <submittedName>
        <fullName evidence="7">RNA polymerase sigma factor</fullName>
    </submittedName>
</protein>
<keyword evidence="3" id="KW-0731">Sigma factor</keyword>
<keyword evidence="8" id="KW-1185">Reference proteome</keyword>
<dbReference type="InterPro" id="IPR013249">
    <property type="entry name" value="RNA_pol_sigma70_r4_t2"/>
</dbReference>
<organism evidence="7 8">
    <name type="scientific">Actinocorallia aurantiaca</name>
    <dbReference type="NCBI Taxonomy" id="46204"/>
    <lineage>
        <taxon>Bacteria</taxon>
        <taxon>Bacillati</taxon>
        <taxon>Actinomycetota</taxon>
        <taxon>Actinomycetes</taxon>
        <taxon>Streptosporangiales</taxon>
        <taxon>Thermomonosporaceae</taxon>
        <taxon>Actinocorallia</taxon>
    </lineage>
</organism>
<comment type="caution">
    <text evidence="7">The sequence shown here is derived from an EMBL/GenBank/DDBJ whole genome shotgun (WGS) entry which is preliminary data.</text>
</comment>
<evidence type="ECO:0000259" key="6">
    <source>
        <dbReference type="Pfam" id="PF08281"/>
    </source>
</evidence>
<dbReference type="NCBIfam" id="TIGR02937">
    <property type="entry name" value="sigma70-ECF"/>
    <property type="match status" value="1"/>
</dbReference>
<dbReference type="Pfam" id="PF08281">
    <property type="entry name" value="Sigma70_r4_2"/>
    <property type="match status" value="1"/>
</dbReference>
<dbReference type="CDD" id="cd06171">
    <property type="entry name" value="Sigma70_r4"/>
    <property type="match status" value="1"/>
</dbReference>
<gene>
    <name evidence="7" type="ORF">GCM10010439_05900</name>
</gene>
<keyword evidence="4" id="KW-0804">Transcription</keyword>
<dbReference type="InterPro" id="IPR014284">
    <property type="entry name" value="RNA_pol_sigma-70_dom"/>
</dbReference>
<dbReference type="RefSeq" id="WP_344448520.1">
    <property type="nucleotide sequence ID" value="NZ_BAAATZ010000002.1"/>
</dbReference>
<evidence type="ECO:0000313" key="8">
    <source>
        <dbReference type="Proteomes" id="UP001501842"/>
    </source>
</evidence>
<dbReference type="InterPro" id="IPR039425">
    <property type="entry name" value="RNA_pol_sigma-70-like"/>
</dbReference>
<dbReference type="Gene3D" id="1.10.1740.10">
    <property type="match status" value="1"/>
</dbReference>
<feature type="domain" description="RNA polymerase sigma factor 70 region 4 type 2" evidence="6">
    <location>
        <begin position="126"/>
        <end position="177"/>
    </location>
</feature>
<evidence type="ECO:0000259" key="5">
    <source>
        <dbReference type="Pfam" id="PF04542"/>
    </source>
</evidence>
<evidence type="ECO:0000313" key="7">
    <source>
        <dbReference type="EMBL" id="GAA2719678.1"/>
    </source>
</evidence>
<dbReference type="SUPFAM" id="SSF88659">
    <property type="entry name" value="Sigma3 and sigma4 domains of RNA polymerase sigma factors"/>
    <property type="match status" value="1"/>
</dbReference>
<dbReference type="InterPro" id="IPR013324">
    <property type="entry name" value="RNA_pol_sigma_r3/r4-like"/>
</dbReference>
<dbReference type="PANTHER" id="PTHR43133:SF25">
    <property type="entry name" value="RNA POLYMERASE SIGMA FACTOR RFAY-RELATED"/>
    <property type="match status" value="1"/>
</dbReference>
<comment type="similarity">
    <text evidence="1">Belongs to the sigma-70 factor family. ECF subfamily.</text>
</comment>
<dbReference type="EMBL" id="BAAATZ010000002">
    <property type="protein sequence ID" value="GAA2719678.1"/>
    <property type="molecule type" value="Genomic_DNA"/>
</dbReference>
<sequence>MVTSVRADDSALIAESLRRPEAFAELFDRYSGLLYRYTSRRLGPESAEDLVGDTFAVAFAKRARYDPAYTDARPWLFGILTKLISRHRRREAARYRAWERSAPPAVYAESPTDRVDAEVTARASRGELALALATLSAGDRDVLLLVAWGDFTYEEVARALAIPTGTVRSRLNRARRKVRAALGEVNPLEGE</sequence>
<name>A0ABN3TWP2_9ACTN</name>
<dbReference type="PANTHER" id="PTHR43133">
    <property type="entry name" value="RNA POLYMERASE ECF-TYPE SIGMA FACTO"/>
    <property type="match status" value="1"/>
</dbReference>
<dbReference type="InterPro" id="IPR036388">
    <property type="entry name" value="WH-like_DNA-bd_sf"/>
</dbReference>
<dbReference type="Proteomes" id="UP001501842">
    <property type="component" value="Unassembled WGS sequence"/>
</dbReference>
<dbReference type="Gene3D" id="1.10.10.10">
    <property type="entry name" value="Winged helix-like DNA-binding domain superfamily/Winged helix DNA-binding domain"/>
    <property type="match status" value="1"/>
</dbReference>
<evidence type="ECO:0000256" key="1">
    <source>
        <dbReference type="ARBA" id="ARBA00010641"/>
    </source>
</evidence>
<proteinExistence type="inferred from homology"/>